<evidence type="ECO:0000313" key="7">
    <source>
        <dbReference type="Proteomes" id="UP000651517"/>
    </source>
</evidence>
<evidence type="ECO:0000256" key="3">
    <source>
        <dbReference type="ARBA" id="ARBA00048132"/>
    </source>
</evidence>
<dbReference type="RefSeq" id="WP_191726385.1">
    <property type="nucleotide sequence ID" value="NZ_JACSPY010000008.1"/>
</dbReference>
<dbReference type="PANTHER" id="PTHR48105">
    <property type="entry name" value="THIOREDOXIN REDUCTASE 1-RELATED-RELATED"/>
    <property type="match status" value="1"/>
</dbReference>
<evidence type="ECO:0000256" key="1">
    <source>
        <dbReference type="ARBA" id="ARBA00022630"/>
    </source>
</evidence>
<keyword evidence="2" id="KW-0560">Oxidoreductase</keyword>
<dbReference type="SUPFAM" id="SSF51905">
    <property type="entry name" value="FAD/NAD(P)-binding domain"/>
    <property type="match status" value="1"/>
</dbReference>
<dbReference type="PRINTS" id="PR00368">
    <property type="entry name" value="FADPNR"/>
</dbReference>
<dbReference type="Proteomes" id="UP000651517">
    <property type="component" value="Unassembled WGS sequence"/>
</dbReference>
<feature type="domain" description="FAD/NAD(P)-binding" evidence="5">
    <location>
        <begin position="21"/>
        <end position="325"/>
    </location>
</feature>
<dbReference type="EMBL" id="JACSPY010000008">
    <property type="protein sequence ID" value="MBD8020956.1"/>
    <property type="molecule type" value="Genomic_DNA"/>
</dbReference>
<evidence type="ECO:0000313" key="6">
    <source>
        <dbReference type="EMBL" id="MBD8020956.1"/>
    </source>
</evidence>
<accession>A0ABR8WV52</accession>
<protein>
    <submittedName>
        <fullName evidence="6">NAD(P)/FAD-dependent oxidoreductase</fullName>
    </submittedName>
</protein>
<dbReference type="InterPro" id="IPR023753">
    <property type="entry name" value="FAD/NAD-binding_dom"/>
</dbReference>
<dbReference type="PRINTS" id="PR00469">
    <property type="entry name" value="PNDRDTASEII"/>
</dbReference>
<evidence type="ECO:0000256" key="4">
    <source>
        <dbReference type="SAM" id="MobiDB-lite"/>
    </source>
</evidence>
<dbReference type="Pfam" id="PF07992">
    <property type="entry name" value="Pyr_redox_2"/>
    <property type="match status" value="1"/>
</dbReference>
<sequence>MSTPTHPSTSASTAQPVDAVDVVIVGGGPTGLAAAIALARSLRSVLVIDSGTPRNAGSAHAHNVLGQEGIDPTALLAAGRQEAAGYGVRFASAEATHAASGAEGVTLDLADGERIHARALLLATGVRDRLPEIPGLADAWGGSVLHCPYCHGYEVRSQRIGVLATSPMSAHQALLFRQLSEDVTVFLHAGPEVLGAEAQLLNARGVRLVDAQVSAVLTDSSRTDGRPVQEDRAQEDRAQEGRSQEGRAQVTGVQLADGSVHALDVLVVAPVSEPRAELFEQLGGTLAEHPAGRFIPVGPMFDTGIRHVWAAGNITDLRAMVVSSAGAGISAAAAINASLATAEAHAALAAQPAG</sequence>
<dbReference type="Gene3D" id="3.50.50.60">
    <property type="entry name" value="FAD/NAD(P)-binding domain"/>
    <property type="match status" value="2"/>
</dbReference>
<proteinExistence type="predicted"/>
<evidence type="ECO:0000259" key="5">
    <source>
        <dbReference type="Pfam" id="PF07992"/>
    </source>
</evidence>
<comment type="catalytic activity">
    <reaction evidence="3">
        <text>[thioredoxin]-dithiol + NADP(+) = [thioredoxin]-disulfide + NADPH + H(+)</text>
        <dbReference type="Rhea" id="RHEA:20345"/>
        <dbReference type="Rhea" id="RHEA-COMP:10698"/>
        <dbReference type="Rhea" id="RHEA-COMP:10700"/>
        <dbReference type="ChEBI" id="CHEBI:15378"/>
        <dbReference type="ChEBI" id="CHEBI:29950"/>
        <dbReference type="ChEBI" id="CHEBI:50058"/>
        <dbReference type="ChEBI" id="CHEBI:57783"/>
        <dbReference type="ChEBI" id="CHEBI:58349"/>
        <dbReference type="EC" id="1.8.1.9"/>
    </reaction>
</comment>
<keyword evidence="7" id="KW-1185">Reference proteome</keyword>
<evidence type="ECO:0000256" key="2">
    <source>
        <dbReference type="ARBA" id="ARBA00023002"/>
    </source>
</evidence>
<reference evidence="6 7" key="1">
    <citation type="submission" date="2020-08" db="EMBL/GenBank/DDBJ databases">
        <title>A Genomic Blueprint of the Chicken Gut Microbiome.</title>
        <authorList>
            <person name="Gilroy R."/>
            <person name="Ravi A."/>
            <person name="Getino M."/>
            <person name="Pursley I."/>
            <person name="Horton D.L."/>
            <person name="Alikhan N.-F."/>
            <person name="Baker D."/>
            <person name="Gharbi K."/>
            <person name="Hall N."/>
            <person name="Watson M."/>
            <person name="Adriaenssens E.M."/>
            <person name="Foster-Nyarko E."/>
            <person name="Jarju S."/>
            <person name="Secka A."/>
            <person name="Antonio M."/>
            <person name="Oren A."/>
            <person name="Chaudhuri R."/>
            <person name="La Ragione R.M."/>
            <person name="Hildebrand F."/>
            <person name="Pallen M.J."/>
        </authorList>
    </citation>
    <scope>NUCLEOTIDE SEQUENCE [LARGE SCALE GENOMIC DNA]</scope>
    <source>
        <strain evidence="6 7">Re57</strain>
    </source>
</reference>
<feature type="compositionally biased region" description="Basic and acidic residues" evidence="4">
    <location>
        <begin position="221"/>
        <end position="245"/>
    </location>
</feature>
<feature type="region of interest" description="Disordered" evidence="4">
    <location>
        <begin position="219"/>
        <end position="249"/>
    </location>
</feature>
<keyword evidence="1" id="KW-0285">Flavoprotein</keyword>
<dbReference type="InterPro" id="IPR036188">
    <property type="entry name" value="FAD/NAD-bd_sf"/>
</dbReference>
<name>A0ABR8WV52_9MICO</name>
<gene>
    <name evidence="6" type="ORF">H9634_09210</name>
</gene>
<organism evidence="6 7">
    <name type="scientific">Brevibacterium gallinarum</name>
    <dbReference type="NCBI Taxonomy" id="2762220"/>
    <lineage>
        <taxon>Bacteria</taxon>
        <taxon>Bacillati</taxon>
        <taxon>Actinomycetota</taxon>
        <taxon>Actinomycetes</taxon>
        <taxon>Micrococcales</taxon>
        <taxon>Brevibacteriaceae</taxon>
        <taxon>Brevibacterium</taxon>
    </lineage>
</organism>
<comment type="caution">
    <text evidence="6">The sequence shown here is derived from an EMBL/GenBank/DDBJ whole genome shotgun (WGS) entry which is preliminary data.</text>
</comment>
<dbReference type="InterPro" id="IPR050097">
    <property type="entry name" value="Ferredoxin-NADP_redctase_2"/>
</dbReference>